<dbReference type="Proteomes" id="UP001374579">
    <property type="component" value="Unassembled WGS sequence"/>
</dbReference>
<reference evidence="3 4" key="1">
    <citation type="submission" date="2024-02" db="EMBL/GenBank/DDBJ databases">
        <title>Chromosome-scale genome assembly of the rough periwinkle Littorina saxatilis.</title>
        <authorList>
            <person name="De Jode A."/>
            <person name="Faria R."/>
            <person name="Formenti G."/>
            <person name="Sims Y."/>
            <person name="Smith T.P."/>
            <person name="Tracey A."/>
            <person name="Wood J.M.D."/>
            <person name="Zagrodzka Z.B."/>
            <person name="Johannesson K."/>
            <person name="Butlin R.K."/>
            <person name="Leder E.H."/>
        </authorList>
    </citation>
    <scope>NUCLEOTIDE SEQUENCE [LARGE SCALE GENOMIC DNA]</scope>
    <source>
        <strain evidence="3">Snail1</strain>
        <tissue evidence="3">Muscle</tissue>
    </source>
</reference>
<evidence type="ECO:0000313" key="3">
    <source>
        <dbReference type="EMBL" id="KAK7094209.1"/>
    </source>
</evidence>
<dbReference type="SUPFAM" id="SSF117281">
    <property type="entry name" value="Kelch motif"/>
    <property type="match status" value="1"/>
</dbReference>
<accession>A0AAN9AXA9</accession>
<feature type="domain" description="F-box" evidence="2">
    <location>
        <begin position="31"/>
        <end position="83"/>
    </location>
</feature>
<dbReference type="InterPro" id="IPR052821">
    <property type="entry name" value="F-box_only_SRC"/>
</dbReference>
<gene>
    <name evidence="3" type="ORF">V1264_007862</name>
</gene>
<dbReference type="Pfam" id="PF13415">
    <property type="entry name" value="Beta-prop_FBX42"/>
    <property type="match status" value="1"/>
</dbReference>
<dbReference type="PANTHER" id="PTHR46432">
    <property type="entry name" value="F-BOX ONLY PROTEIN 42"/>
    <property type="match status" value="1"/>
</dbReference>
<sequence>METSDSKCDDLYQLPPLMMEPAEDGNELIPKADIGDVPEEVLEMIFGHLSPYADLKSSMLVCRQWHRVVSDLIVKLQRNFHQMLRASEMTWSFIASEQPPTITDRFSHSACYFHQSMYIFGGCSATNTTFNDLWRFDLTTRQWARPVASGTYPSPKACASMVVYKDSLVLYGGWSRPTPMPLHQAPRYFSELHMYTPSTNRWSQIMAMSHDTHHPVAGHSASIMGDAMVVFGGSHDTGSGCNDVWLFDFVESSWKKPVITGKKPNPRYGQSQKTLDEEHVMIVGGCGGANQMFSDVWLLHLRDNEGTWEEVMVHCAEFSPPALWCHPACMVNGMAVFISKNSKVKGSTPEPSHHNRIWIPPQLNQAQPAGPLPNGAAPHPPPHHPHIPPPPPFPPMAAFQRRREDGGGGGGFGAMGAAPPAPGRPPDIVQQPNFHGAENPNIRDVQRLNLRGGLRGAVAGGLHGHHHPHPHLPPHSLPSPGVGAHHDASCIRFGASALNHGAGGASDDERPGPSNAGLGNILGPSNNNAGSSGNNPESPEGARAALLPGAGFPSHHRPHNFPLTDSDSDSDLNPDVEMAGAQAPRPGYPSVRPNAMHNRQRQLDMLRKHEDRLRSRNSNNSQNRSGASNSNVRGADYVPRNPMVLHVLDFSEVVASGTATWLPTRETITPGAPEETIFYSLVEGRGELVLFGGIQHDQNPMQRVNSPPNSGSHVVSNGLFVISPKWLRRL</sequence>
<dbReference type="SUPFAM" id="SSF81383">
    <property type="entry name" value="F-box domain"/>
    <property type="match status" value="1"/>
</dbReference>
<evidence type="ECO:0000259" key="2">
    <source>
        <dbReference type="PROSITE" id="PS50181"/>
    </source>
</evidence>
<feature type="compositionally biased region" description="Low complexity" evidence="1">
    <location>
        <begin position="366"/>
        <end position="377"/>
    </location>
</feature>
<proteinExistence type="predicted"/>
<dbReference type="AlphaFoldDB" id="A0AAN9AXA9"/>
<feature type="region of interest" description="Disordered" evidence="1">
    <location>
        <begin position="363"/>
        <end position="441"/>
    </location>
</feature>
<dbReference type="Pfam" id="PF12937">
    <property type="entry name" value="F-box-like"/>
    <property type="match status" value="1"/>
</dbReference>
<name>A0AAN9AXA9_9CAEN</name>
<feature type="region of interest" description="Disordered" evidence="1">
    <location>
        <begin position="456"/>
        <end position="484"/>
    </location>
</feature>
<evidence type="ECO:0000313" key="4">
    <source>
        <dbReference type="Proteomes" id="UP001374579"/>
    </source>
</evidence>
<feature type="compositionally biased region" description="Low complexity" evidence="1">
    <location>
        <begin position="616"/>
        <end position="631"/>
    </location>
</feature>
<comment type="caution">
    <text evidence="3">The sequence shown here is derived from an EMBL/GenBank/DDBJ whole genome shotgun (WGS) entry which is preliminary data.</text>
</comment>
<keyword evidence="4" id="KW-1185">Reference proteome</keyword>
<dbReference type="SMART" id="SM00256">
    <property type="entry name" value="FBOX"/>
    <property type="match status" value="1"/>
</dbReference>
<dbReference type="GO" id="GO:0019005">
    <property type="term" value="C:SCF ubiquitin ligase complex"/>
    <property type="evidence" value="ECO:0007669"/>
    <property type="project" value="TreeGrafter"/>
</dbReference>
<feature type="compositionally biased region" description="Low complexity" evidence="1">
    <location>
        <begin position="523"/>
        <end position="539"/>
    </location>
</feature>
<organism evidence="3 4">
    <name type="scientific">Littorina saxatilis</name>
    <dbReference type="NCBI Taxonomy" id="31220"/>
    <lineage>
        <taxon>Eukaryota</taxon>
        <taxon>Metazoa</taxon>
        <taxon>Spiralia</taxon>
        <taxon>Lophotrochozoa</taxon>
        <taxon>Mollusca</taxon>
        <taxon>Gastropoda</taxon>
        <taxon>Caenogastropoda</taxon>
        <taxon>Littorinimorpha</taxon>
        <taxon>Littorinoidea</taxon>
        <taxon>Littorinidae</taxon>
        <taxon>Littorina</taxon>
    </lineage>
</organism>
<dbReference type="Gene3D" id="2.120.10.80">
    <property type="entry name" value="Kelch-type beta propeller"/>
    <property type="match status" value="1"/>
</dbReference>
<feature type="compositionally biased region" description="Basic residues" evidence="1">
    <location>
        <begin position="463"/>
        <end position="472"/>
    </location>
</feature>
<dbReference type="GO" id="GO:1990756">
    <property type="term" value="F:ubiquitin-like ligase-substrate adaptor activity"/>
    <property type="evidence" value="ECO:0007669"/>
    <property type="project" value="TreeGrafter"/>
</dbReference>
<protein>
    <recommendedName>
        <fullName evidence="2">F-box domain-containing protein</fullName>
    </recommendedName>
</protein>
<feature type="region of interest" description="Disordered" evidence="1">
    <location>
        <begin position="500"/>
        <end position="596"/>
    </location>
</feature>
<dbReference type="Gene3D" id="1.20.1280.50">
    <property type="match status" value="1"/>
</dbReference>
<dbReference type="InterPro" id="IPR015915">
    <property type="entry name" value="Kelch-typ_b-propeller"/>
</dbReference>
<feature type="region of interest" description="Disordered" evidence="1">
    <location>
        <begin position="612"/>
        <end position="635"/>
    </location>
</feature>
<dbReference type="InterPro" id="IPR001810">
    <property type="entry name" value="F-box_dom"/>
</dbReference>
<dbReference type="InterPro" id="IPR036047">
    <property type="entry name" value="F-box-like_dom_sf"/>
</dbReference>
<dbReference type="EMBL" id="JBAMIC010000019">
    <property type="protein sequence ID" value="KAK7094209.1"/>
    <property type="molecule type" value="Genomic_DNA"/>
</dbReference>
<dbReference type="CDD" id="cd22110">
    <property type="entry name" value="F-box_FBXO42"/>
    <property type="match status" value="1"/>
</dbReference>
<dbReference type="PROSITE" id="PS50181">
    <property type="entry name" value="FBOX"/>
    <property type="match status" value="1"/>
</dbReference>
<dbReference type="PANTHER" id="PTHR46432:SF1">
    <property type="entry name" value="F-BOX ONLY PROTEIN 42"/>
    <property type="match status" value="1"/>
</dbReference>
<evidence type="ECO:0000256" key="1">
    <source>
        <dbReference type="SAM" id="MobiDB-lite"/>
    </source>
</evidence>